<accession>A0A9E5DCF1</accession>
<comment type="caution">
    <text evidence="1">The sequence shown here is derived from an EMBL/GenBank/DDBJ whole genome shotgun (WGS) entry which is preliminary data.</text>
</comment>
<name>A0A9E5DCF1_9EURY</name>
<reference evidence="1" key="1">
    <citation type="journal article" date="2021" name="mSystems">
        <title>Bacteria and Archaea Synergistically Convert Glycine Betaine to Biogenic Methane in the Formosa Cold Seep of the South China Sea.</title>
        <authorList>
            <person name="Li L."/>
            <person name="Zhang W."/>
            <person name="Zhang S."/>
            <person name="Song L."/>
            <person name="Sun Q."/>
            <person name="Zhang H."/>
            <person name="Xiang H."/>
            <person name="Dong X."/>
        </authorList>
    </citation>
    <scope>NUCLEOTIDE SEQUENCE</scope>
    <source>
        <strain evidence="1">LLY</strain>
    </source>
</reference>
<gene>
    <name evidence="1" type="ORF">KDK67_08580</name>
</gene>
<reference evidence="1" key="2">
    <citation type="submission" date="2021-04" db="EMBL/GenBank/DDBJ databases">
        <authorList>
            <person name="Dong X."/>
        </authorList>
    </citation>
    <scope>NUCLEOTIDE SEQUENCE</scope>
    <source>
        <strain evidence="1">LLY</strain>
    </source>
</reference>
<proteinExistence type="predicted"/>
<organism evidence="1 2">
    <name type="scientific">Methanococcoides seepicolus</name>
    <dbReference type="NCBI Taxonomy" id="2828780"/>
    <lineage>
        <taxon>Archaea</taxon>
        <taxon>Methanobacteriati</taxon>
        <taxon>Methanobacteriota</taxon>
        <taxon>Stenosarchaea group</taxon>
        <taxon>Methanomicrobia</taxon>
        <taxon>Methanosarcinales</taxon>
        <taxon>Methanosarcinaceae</taxon>
        <taxon>Methanococcoides</taxon>
    </lineage>
</organism>
<dbReference type="AlphaFoldDB" id="A0A9E5DCF1"/>
<dbReference type="EMBL" id="JAGSOI010000032">
    <property type="protein sequence ID" value="MCM1987039.1"/>
    <property type="molecule type" value="Genomic_DNA"/>
</dbReference>
<dbReference type="RefSeq" id="WP_250868387.1">
    <property type="nucleotide sequence ID" value="NZ_JAGSOI010000032.1"/>
</dbReference>
<protein>
    <submittedName>
        <fullName evidence="1">Uncharacterized protein</fullName>
    </submittedName>
</protein>
<evidence type="ECO:0000313" key="1">
    <source>
        <dbReference type="EMBL" id="MCM1987039.1"/>
    </source>
</evidence>
<evidence type="ECO:0000313" key="2">
    <source>
        <dbReference type="Proteomes" id="UP001056766"/>
    </source>
</evidence>
<dbReference type="Proteomes" id="UP001056766">
    <property type="component" value="Unassembled WGS sequence"/>
</dbReference>
<keyword evidence="2" id="KW-1185">Reference proteome</keyword>
<sequence>MKIVSIGSGTGGNPSLSRAAVTLQSEGIDVELFSYTSEDVDGDERSFQQMLNHVKEADLILLILHGGIPYFKKFPRLREYFEQTGSPVFIHSEILEESLELRPYFGLSDEEYKLIDMFIQLGGETNSRGLILQACKHIAGMDVETIEPVRPRIEGLYHPKHPDILDLEDHLARMDPELKRMQVKCTYAINRIPK</sequence>